<comment type="caution">
    <text evidence="1">The sequence shown here is derived from an EMBL/GenBank/DDBJ whole genome shotgun (WGS) entry which is preliminary data.</text>
</comment>
<organism evidence="1 2">
    <name type="scientific">Pseudallescheria apiosperma</name>
    <name type="common">Scedosporium apiospermum</name>
    <dbReference type="NCBI Taxonomy" id="563466"/>
    <lineage>
        <taxon>Eukaryota</taxon>
        <taxon>Fungi</taxon>
        <taxon>Dikarya</taxon>
        <taxon>Ascomycota</taxon>
        <taxon>Pezizomycotina</taxon>
        <taxon>Sordariomycetes</taxon>
        <taxon>Hypocreomycetidae</taxon>
        <taxon>Microascales</taxon>
        <taxon>Microascaceae</taxon>
        <taxon>Scedosporium</taxon>
    </lineage>
</organism>
<protein>
    <submittedName>
        <fullName evidence="1">Uncharacterized protein</fullName>
    </submittedName>
</protein>
<dbReference type="VEuPathDB" id="FungiDB:SAPIO_CDS9809"/>
<name>A0A084FXL0_PSEDA</name>
<dbReference type="GeneID" id="27728881"/>
<evidence type="ECO:0000313" key="2">
    <source>
        <dbReference type="Proteomes" id="UP000028545"/>
    </source>
</evidence>
<reference evidence="1 2" key="1">
    <citation type="journal article" date="2014" name="Genome Announc.">
        <title>Draft genome sequence of the pathogenic fungus Scedosporium apiospermum.</title>
        <authorList>
            <person name="Vandeputte P."/>
            <person name="Ghamrawi S."/>
            <person name="Rechenmann M."/>
            <person name="Iltis A."/>
            <person name="Giraud S."/>
            <person name="Fleury M."/>
            <person name="Thornton C."/>
            <person name="Delhaes L."/>
            <person name="Meyer W."/>
            <person name="Papon N."/>
            <person name="Bouchara J.P."/>
        </authorList>
    </citation>
    <scope>NUCLEOTIDE SEQUENCE [LARGE SCALE GENOMIC DNA]</scope>
    <source>
        <strain evidence="1 2">IHEM 14462</strain>
    </source>
</reference>
<dbReference type="Proteomes" id="UP000028545">
    <property type="component" value="Unassembled WGS sequence"/>
</dbReference>
<sequence>MAKTFHKFSYLPFELRDSVWMEFLGEQPRQLYEFSLAPEPPALWHRVGMLYINPAESRRLAHRIFPDTIEFYLPDPDQVSPAPSSDVRPTPSSSVLRYNALRDVISVAAELSDRQMFIDAHLSGDPRTPTYHGIRHLGISAMSFFEYRAVFNQLHADIEVSGPRSIPGLGSRDLEPQSITLVPCGGNGLRSATRIQSARFSYRPRWNVNVSTGLGFDSRIILNYLVSRSNSSSLFQFGGGRDQKKIIWVK</sequence>
<accession>A0A084FXL0</accession>
<keyword evidence="2" id="KW-1185">Reference proteome</keyword>
<proteinExistence type="predicted"/>
<dbReference type="HOGENOM" id="CLU_1111892_0_0_1"/>
<dbReference type="EMBL" id="JOWA01000143">
    <property type="protein sequence ID" value="KEZ39822.1"/>
    <property type="molecule type" value="Genomic_DNA"/>
</dbReference>
<dbReference type="AlphaFoldDB" id="A0A084FXL0"/>
<evidence type="ECO:0000313" key="1">
    <source>
        <dbReference type="EMBL" id="KEZ39822.1"/>
    </source>
</evidence>
<dbReference type="RefSeq" id="XP_016639621.1">
    <property type="nucleotide sequence ID" value="XM_016791111.1"/>
</dbReference>
<gene>
    <name evidence="1" type="ORF">SAPIO_CDS9809</name>
</gene>
<dbReference type="KEGG" id="sapo:SAPIO_CDS9809"/>